<feature type="compositionally biased region" description="Low complexity" evidence="2">
    <location>
        <begin position="1259"/>
        <end position="1270"/>
    </location>
</feature>
<feature type="compositionally biased region" description="Polar residues" evidence="2">
    <location>
        <begin position="1492"/>
        <end position="1504"/>
    </location>
</feature>
<dbReference type="InterPro" id="IPR013328">
    <property type="entry name" value="6PGD_dom2"/>
</dbReference>
<dbReference type="VEuPathDB" id="TriTrypDB:LdCL_250015900"/>
<sequence length="2185" mass="234613">MSAIKRSLNVGVVGMGNMGIPITRNLAFKARSAMYLQIHSRTLSKARQVCDDMSADGATCAMRIHDRYSTMTKWCDVILLTLAHRAASRKVLLEDSEALVTNARPGQIIVDHTTVDMELSRECAHEAERRGAVFLDAPMSGSPKQAFNNQLVLMVGGPAEQVQRVSPIFRMYADNIHHMGANGSGTAAKLLSQALVASHNAAAAEAMTIANRLGIEDYQKLIQVLDASWGSSTMLRRNAPTMQDLVRNPDKLAPSSGASIDNLLEDLALLDASLPKIEKGDDGNGGREVEEERFPVLDASLRMLGAAAESGMGDRDMAAVIHYIPAAAAMEKEEGVRVQPRGLTSGAFLGRNATGRVSNGPAAAGAAVATSSPPMSAEIEMDPGFLADSLSAAESSSNDKGSTTQAASIAEPLTTASSQQPPAFTLEDFYYPELEWLLGSATPVQQRRELKASAATGCSVPASDSLHRAAKLDSTVVDGHAMPPRPPTAPSAQRSTCTPEFYNNVQVIGGLPQRGPRAPTDTFSAMPATTSNQNMYANIGEENQFTGLVARSKSSLQRAEDSAAATSVAPPPSNTGDRCPASHAHEPTVADETVDTTSILLMHLDQVLAAATAAKAHARINKHQCALAVRRLRLIACAHDGGVVASTAESATALQILYGPDGDPLGPAQCWPVLLYHHFTSQLFFQGAYRRLWAAWSMYSHVDLEREDGVAESLDCAEDGQVMMELLLPMSVSGREADQSAFEEVGSVSHHLRDLQAYHQRRKMSPWRILYQDLKPTDQLVLGASRPRSASASAPPAATVAVKHHADGEKDVRFRVLPHVYRYSGVPVVVKALCGAAGTSDAETQEVAMQHATEFVLDSSNASAVRVEVDEKAGEERPASAAMASFPWQCPVSAVTGKPIMALGYVLELQSARLLSTAADSAQASYALDICSQIADALQYIMSDSHEVSEAVQTAWLTVDPANVFVVRMVGLNGDEEPVHQQERQQKGGVSGDQHARDTSSPLSVNSESAAWAASVTPFAEGGSREEAPVASQPDLQIGSVKASEDGGGRVDRSLPYKADTVQTRSERETEVYVCGGRKGDRGGAEDALRLRSKHFVVRYSPPCRWTPHQVAGSRWRPHARATAPASYVVVQLFLALLTGQVPYAYIKTDREVEERVFAGATHQLGNTSGTASCLSGAEPLAPVKPSSSSQGYRIPPSLPPMVANWCRRALSLDHSQPPMELEALRNTLTTIQASLPDNVHPPEGTSTELYLPVGRQSAAADAATAMPRAAESHELHHGRAHSYASEPDEHEGADALMPAPTHVQNQAASPPSLRRREQQHAVLFPSRPSSPGSSAGTGAGQTTPPAVPFSSYHEASPPTLVPTSNQSLEAASSSAFSHAVRTHAAPSSHSHAPRTGIVDSSGYRYSTRTKVPQLLPPSPPAPPQQPLQRRSPYVNHQRTSNVTEAAPTTTTAMPLLPAPLDTASASSSTSQQAATRATAAGPAADVPTASHTSSTAHWQLTSPESHRHRSDVHLVQRGAVFEYASEAVTTLEQQYGDALQRLNTMHRLYDRLDAHNRTLASELKRVRQVSDTLHNGVAFHLYNSVRQVKHEMKLLKQYVELLSSSFSNQLHVLQQAVVEELPHLLGRHDPYTSLLPHGAEGRLQPIETRVSIGAPSGRACSLERVPKAPSPVLGRHVTGAGGDVGAGTQFYSQDYWWNVMSPHPIRSPSSAHTQTAPAEMEAGGWAGVVNGRDRGTTESERDLSPPGQLPLSIEDSIENNRLIQPSGEALVSRRAYREVQEALADAQRRVVELEQTSSNQQADYENRVAQLKAAHRAKVATLKEELALQRRRAELAQDGEPQQTALSTGLPGQAAGLMSPLDVNQLVQLLLEHQYQQPTAKQRPGAPSKTSSPASTVQPTRQARHKAVRSPLRKWEDGDEITGQKDSQHDSEDTSATTDSDRDCRRRAAHPCATESASASNTDDGNGDVRPSFDRRKRRVLQAIASKGSGRHRTGADGDLHIPDRYSPTAAARRVERAREVLGCDARDGERRQQSQRAHSSSSSGNRRQREKVAATEAAGATATVRRSLGYERWMDHSRAASRNAEGCASHTGRSAARMRPRTVSGADAPSVPTRSSSRRWQSAGGAARDARHDAGAVGVQGGSRCAAPAPKRVRPVQSQPDAKVDRVAQGIWAQELLKERSCL</sequence>
<feature type="compositionally biased region" description="Basic and acidic residues" evidence="2">
    <location>
        <begin position="1043"/>
        <end position="1055"/>
    </location>
</feature>
<feature type="compositionally biased region" description="Basic and acidic residues" evidence="2">
    <location>
        <begin position="2014"/>
        <end position="2034"/>
    </location>
</feature>
<dbReference type="InterPro" id="IPR029154">
    <property type="entry name" value="HIBADH-like_NADP-bd"/>
</dbReference>
<evidence type="ECO:0000256" key="2">
    <source>
        <dbReference type="SAM" id="MobiDB-lite"/>
    </source>
</evidence>
<feature type="region of interest" description="Disordered" evidence="2">
    <location>
        <begin position="976"/>
        <end position="1056"/>
    </location>
</feature>
<organism evidence="5 6">
    <name type="scientific">Leishmania donovani</name>
    <dbReference type="NCBI Taxonomy" id="5661"/>
    <lineage>
        <taxon>Eukaryota</taxon>
        <taxon>Discoba</taxon>
        <taxon>Euglenozoa</taxon>
        <taxon>Kinetoplastea</taxon>
        <taxon>Metakinetoplastina</taxon>
        <taxon>Trypanosomatida</taxon>
        <taxon>Trypanosomatidae</taxon>
        <taxon>Leishmaniinae</taxon>
        <taxon>Leishmania</taxon>
    </lineage>
</organism>
<evidence type="ECO:0000259" key="3">
    <source>
        <dbReference type="Pfam" id="PF03446"/>
    </source>
</evidence>
<feature type="compositionally biased region" description="Polar residues" evidence="2">
    <location>
        <begin position="1435"/>
        <end position="1444"/>
    </location>
</feature>
<feature type="compositionally biased region" description="Basic and acidic residues" evidence="2">
    <location>
        <begin position="977"/>
        <end position="986"/>
    </location>
</feature>
<dbReference type="SUPFAM" id="SSF51735">
    <property type="entry name" value="NAD(P)-binding Rossmann-fold domains"/>
    <property type="match status" value="1"/>
</dbReference>
<dbReference type="VEuPathDB" id="TriTrypDB:LDHU3_25.1400"/>
<dbReference type="GO" id="GO:0051287">
    <property type="term" value="F:NAD binding"/>
    <property type="evidence" value="ECO:0007669"/>
    <property type="project" value="InterPro"/>
</dbReference>
<feature type="compositionally biased region" description="Basic and acidic residues" evidence="2">
    <location>
        <begin position="1923"/>
        <end position="1933"/>
    </location>
</feature>
<dbReference type="Gene3D" id="3.40.50.720">
    <property type="entry name" value="NAD(P)-binding Rossmann-like Domain"/>
    <property type="match status" value="1"/>
</dbReference>
<dbReference type="VEuPathDB" id="TriTrypDB:LdCL_250016200"/>
<dbReference type="Proteomes" id="UP000318447">
    <property type="component" value="Unassembled WGS sequence"/>
</dbReference>
<feature type="compositionally biased region" description="Polar residues" evidence="2">
    <location>
        <begin position="398"/>
        <end position="407"/>
    </location>
</feature>
<feature type="region of interest" description="Disordered" evidence="2">
    <location>
        <begin position="1708"/>
        <end position="1750"/>
    </location>
</feature>
<dbReference type="VEuPathDB" id="TriTrypDB:LdBPK_251070.1"/>
<dbReference type="InterPro" id="IPR006115">
    <property type="entry name" value="6PGDH_NADP-bd"/>
</dbReference>
<dbReference type="Gene3D" id="1.10.1040.10">
    <property type="entry name" value="N-(1-d-carboxylethyl)-l-norvaline Dehydrogenase, domain 2"/>
    <property type="match status" value="1"/>
</dbReference>
<feature type="compositionally biased region" description="Polar residues" evidence="2">
    <location>
        <begin position="999"/>
        <end position="1009"/>
    </location>
</feature>
<reference evidence="6" key="1">
    <citation type="submission" date="2019-02" db="EMBL/GenBank/DDBJ databases">
        <title>FDA dAtabase for Regulatory Grade micrObial Sequences (FDA-ARGOS): Supporting development and validation of Infectious Disease Dx tests.</title>
        <authorList>
            <person name="Duncan R."/>
            <person name="Fisher C."/>
            <person name="Tallon L."/>
            <person name="Sadzewicz L."/>
            <person name="Sengamalay N."/>
            <person name="Ott S."/>
            <person name="Godinez A."/>
            <person name="Nagaraj S."/>
            <person name="Vavikolanu K."/>
            <person name="Nadendla S."/>
            <person name="Aluvathingal J."/>
            <person name="Sichtig H."/>
        </authorList>
    </citation>
    <scope>NUCLEOTIDE SEQUENCE [LARGE SCALE GENOMIC DNA]</scope>
    <source>
        <strain evidence="6">FDAARGOS_361</strain>
    </source>
</reference>
<feature type="compositionally biased region" description="Basic and acidic residues" evidence="2">
    <location>
        <begin position="1732"/>
        <end position="1744"/>
    </location>
</feature>
<feature type="region of interest" description="Disordered" evidence="2">
    <location>
        <begin position="1259"/>
        <end position="1510"/>
    </location>
</feature>
<dbReference type="SUPFAM" id="SSF48179">
    <property type="entry name" value="6-phosphogluconate dehydrogenase C-terminal domain-like"/>
    <property type="match status" value="1"/>
</dbReference>
<dbReference type="GO" id="GO:0050661">
    <property type="term" value="F:NADP binding"/>
    <property type="evidence" value="ECO:0007669"/>
    <property type="project" value="InterPro"/>
</dbReference>
<accession>A0A504WVQ9</accession>
<feature type="compositionally biased region" description="Polar residues" evidence="2">
    <location>
        <begin position="1956"/>
        <end position="1965"/>
    </location>
</feature>
<feature type="compositionally biased region" description="Pro residues" evidence="2">
    <location>
        <begin position="1415"/>
        <end position="1426"/>
    </location>
</feature>
<dbReference type="VEuPathDB" id="TriTrypDB:LdCL_250016100"/>
<dbReference type="VEuPathDB" id="TriTrypDB:LDHU3_25.1350"/>
<comment type="caution">
    <text evidence="5">The sequence shown here is derived from an EMBL/GenBank/DDBJ whole genome shotgun (WGS) entry which is preliminary data.</text>
</comment>
<feature type="compositionally biased region" description="Polar residues" evidence="2">
    <location>
        <begin position="1889"/>
        <end position="1902"/>
    </location>
</feature>
<feature type="compositionally biased region" description="Basic residues" evidence="2">
    <location>
        <begin position="1903"/>
        <end position="1913"/>
    </location>
</feature>
<name>A0A504WVQ9_LEIDO</name>
<feature type="coiled-coil region" evidence="1">
    <location>
        <begin position="1777"/>
        <end position="1833"/>
    </location>
</feature>
<evidence type="ECO:0000313" key="5">
    <source>
        <dbReference type="EMBL" id="TPP40721.1"/>
    </source>
</evidence>
<gene>
    <name evidence="5" type="ORF">CGC21_8595</name>
</gene>
<feature type="region of interest" description="Disordered" evidence="2">
    <location>
        <begin position="552"/>
        <end position="587"/>
    </location>
</feature>
<dbReference type="PANTHER" id="PTHR43060">
    <property type="entry name" value="3-HYDROXYISOBUTYRATE DEHYDROGENASE-LIKE 1, MITOCHONDRIAL-RELATED"/>
    <property type="match status" value="1"/>
</dbReference>
<feature type="compositionally biased region" description="Low complexity" evidence="2">
    <location>
        <begin position="2036"/>
        <end position="2047"/>
    </location>
</feature>
<feature type="region of interest" description="Disordered" evidence="2">
    <location>
        <begin position="390"/>
        <end position="419"/>
    </location>
</feature>
<feature type="compositionally biased region" description="Polar residues" evidence="2">
    <location>
        <begin position="1362"/>
        <end position="1377"/>
    </location>
</feature>
<feature type="compositionally biased region" description="Low complexity" evidence="2">
    <location>
        <begin position="1446"/>
        <end position="1491"/>
    </location>
</feature>
<dbReference type="VEuPathDB" id="TriTrypDB:LDHU3_25.1380"/>
<dbReference type="EMBL" id="RHLC01000018">
    <property type="protein sequence ID" value="TPP40721.1"/>
    <property type="molecule type" value="Genomic_DNA"/>
</dbReference>
<dbReference type="PANTHER" id="PTHR43060:SF14">
    <property type="entry name" value="DEHYDROGENASE-LIKE PROTEIN"/>
    <property type="match status" value="1"/>
</dbReference>
<dbReference type="VEuPathDB" id="TriTrypDB:LdBPK_251060.1"/>
<feature type="region of interest" description="Disordered" evidence="2">
    <location>
        <begin position="1877"/>
        <end position="2065"/>
    </location>
</feature>
<feature type="domain" description="3-hydroxyisobutyrate dehydrogenase-like NAD-binding" evidence="4">
    <location>
        <begin position="183"/>
        <end position="242"/>
    </location>
</feature>
<feature type="compositionally biased region" description="Low complexity" evidence="2">
    <location>
        <begin position="1326"/>
        <end position="1345"/>
    </location>
</feature>
<feature type="region of interest" description="Disordered" evidence="2">
    <location>
        <begin position="2081"/>
        <end position="2165"/>
    </location>
</feature>
<evidence type="ECO:0000313" key="6">
    <source>
        <dbReference type="Proteomes" id="UP000318447"/>
    </source>
</evidence>
<evidence type="ECO:0000256" key="1">
    <source>
        <dbReference type="SAM" id="Coils"/>
    </source>
</evidence>
<dbReference type="Pfam" id="PF14833">
    <property type="entry name" value="NAD_binding_11"/>
    <property type="match status" value="1"/>
</dbReference>
<proteinExistence type="predicted"/>
<feature type="compositionally biased region" description="Low complexity" evidence="2">
    <location>
        <begin position="2056"/>
        <end position="2065"/>
    </location>
</feature>
<keyword evidence="1" id="KW-0175">Coiled coil</keyword>
<dbReference type="Pfam" id="PF03446">
    <property type="entry name" value="NAD_binding_2"/>
    <property type="match status" value="1"/>
</dbReference>
<feature type="domain" description="6-phosphogluconate dehydrogenase NADP-binding" evidence="3">
    <location>
        <begin position="9"/>
        <end position="180"/>
    </location>
</feature>
<feature type="compositionally biased region" description="Polar residues" evidence="2">
    <location>
        <begin position="1708"/>
        <end position="1717"/>
    </location>
</feature>
<dbReference type="VEuPathDB" id="TriTrypDB:LdBPK_251080.1"/>
<evidence type="ECO:0000259" key="4">
    <source>
        <dbReference type="Pfam" id="PF14833"/>
    </source>
</evidence>
<dbReference type="InterPro" id="IPR008927">
    <property type="entry name" value="6-PGluconate_DH-like_C_sf"/>
</dbReference>
<protein>
    <submittedName>
        <fullName evidence="5">NAD binding domain of 6-phosphogluconate dehydrogenase family protein</fullName>
    </submittedName>
</protein>
<feature type="compositionally biased region" description="Basic and acidic residues" evidence="2">
    <location>
        <begin position="1995"/>
        <end position="2005"/>
    </location>
</feature>
<dbReference type="InterPro" id="IPR036291">
    <property type="entry name" value="NAD(P)-bd_dom_sf"/>
</dbReference>